<evidence type="ECO:0000313" key="2">
    <source>
        <dbReference type="Proteomes" id="UP000252100"/>
    </source>
</evidence>
<sequence>MTNTMPVAVQEEPAPYLDHDGLWKKVITDLFEPFLLFFVPDLYEQLDWNKQPDSLEQELKRTFPEKKGTKYTDKLMKVHLKDGKEQWVLVHVEIQGSKEDDFPERMFQYFYRIFDKYKQKIYAIALLTDADQSFQPTSYEYHFHGTTLTYAYNTYKIRAQDEEALLKSNNPFALVVLAGKYMLKSENNADDRYQFKRQLFELILHNKNYSQAYTQSLLSFVDYLLTVPEELSQKLQEEFNPIAEEEVSLMHNTSFPDPPTLKPLFDKLRKEREEGRMEGREEGIEASKRKIAEVMLNNGYSDEEIIKMTSITENELNGIKNKI</sequence>
<dbReference type="AlphaFoldDB" id="A0A345C1Q6"/>
<gene>
    <name evidence="1" type="ORF">DT065_14790</name>
</gene>
<dbReference type="EMBL" id="CP031092">
    <property type="protein sequence ID" value="AXF57137.1"/>
    <property type="molecule type" value="Genomic_DNA"/>
</dbReference>
<dbReference type="OrthoDB" id="419816at2"/>
<evidence type="ECO:0000313" key="1">
    <source>
        <dbReference type="EMBL" id="AXF57137.1"/>
    </source>
</evidence>
<keyword evidence="2" id="KW-1185">Reference proteome</keyword>
<protein>
    <submittedName>
        <fullName evidence="1">Uncharacterized protein</fullName>
    </submittedName>
</protein>
<accession>A0A345C1Q6</accession>
<proteinExistence type="predicted"/>
<name>A0A345C1Q6_9BACI</name>
<dbReference type="PANTHER" id="PTHR35586:SF1">
    <property type="entry name" value="SLL1691 PROTEIN"/>
    <property type="match status" value="1"/>
</dbReference>
<dbReference type="Proteomes" id="UP000252100">
    <property type="component" value="Chromosome"/>
</dbReference>
<reference evidence="1 2" key="1">
    <citation type="journal article" date="2018" name="J. Microbiol.">
        <title>Salicibibacter kimchii gen. nov., sp. nov., a moderately halophilic and alkalitolerant bacterium in the family Bacillaceae, isolated from kimchi.</title>
        <authorList>
            <person name="Jang J.Y."/>
            <person name="Oh Y.J."/>
            <person name="Lim S.K."/>
            <person name="Park H.K."/>
            <person name="Lee C."/>
            <person name="Kim J.Y."/>
            <person name="Lee M.A."/>
            <person name="Choi H.J."/>
        </authorList>
    </citation>
    <scope>NUCLEOTIDE SEQUENCE [LARGE SCALE GENOMIC DNA]</scope>
    <source>
        <strain evidence="1 2">NKC1-1</strain>
    </source>
</reference>
<dbReference type="PANTHER" id="PTHR35586">
    <property type="entry name" value="SLL1691 PROTEIN"/>
    <property type="match status" value="1"/>
</dbReference>
<organism evidence="1 2">
    <name type="scientific">Salicibibacter kimchii</name>
    <dbReference type="NCBI Taxonomy" id="2099786"/>
    <lineage>
        <taxon>Bacteria</taxon>
        <taxon>Bacillati</taxon>
        <taxon>Bacillota</taxon>
        <taxon>Bacilli</taxon>
        <taxon>Bacillales</taxon>
        <taxon>Bacillaceae</taxon>
        <taxon>Salicibibacter</taxon>
    </lineage>
</organism>
<dbReference type="KEGG" id="rue:DT065_14790"/>
<dbReference type="RefSeq" id="WP_114374682.1">
    <property type="nucleotide sequence ID" value="NZ_CP031092.1"/>
</dbReference>